<protein>
    <recommendedName>
        <fullName evidence="7">TCP domain-containing protein</fullName>
    </recommendedName>
</protein>
<evidence type="ECO:0000256" key="6">
    <source>
        <dbReference type="SAM" id="MobiDB-lite"/>
    </source>
</evidence>
<dbReference type="OrthoDB" id="1110102at2759"/>
<dbReference type="InterPro" id="IPR005333">
    <property type="entry name" value="Transcription_factor_TCP"/>
</dbReference>
<accession>A0A5S9XHZ3</accession>
<evidence type="ECO:0000259" key="7">
    <source>
        <dbReference type="PROSITE" id="PS51369"/>
    </source>
</evidence>
<gene>
    <name evidence="8" type="ORF">C24_LOCUS14721</name>
</gene>
<comment type="subcellular location">
    <subcellularLocation>
        <location evidence="1">Nucleus</location>
    </subcellularLocation>
</comment>
<dbReference type="GO" id="GO:0003677">
    <property type="term" value="F:DNA binding"/>
    <property type="evidence" value="ECO:0007669"/>
    <property type="project" value="UniProtKB-KW"/>
</dbReference>
<dbReference type="GO" id="GO:0003700">
    <property type="term" value="F:DNA-binding transcription factor activity"/>
    <property type="evidence" value="ECO:0007669"/>
    <property type="project" value="InterPro"/>
</dbReference>
<sequence>MDMRNGKTKTERKARTSRTPTSSKDRNRRIRLPLSCASQIFQLTQELGFKTDGETVGWLLRNAEPAIFAATGHGANSTSYNTSNDFIHSYMNIHNSSNMNIHNSSNMNHFGNHCTNTSGVVCHNNYNCTIDNSIHYADTRGVVSHHRENITGHHGLVFPAATMNGYGPATSFPDMRENGHLMVNQNRPVTLRPSMSQQQPQPQPLSDEYNKVETGTAEQVYVPSRD</sequence>
<name>A0A5S9XHZ3_ARATH</name>
<keyword evidence="5" id="KW-0539">Nucleus</keyword>
<keyword evidence="2" id="KW-0805">Transcription regulation</keyword>
<dbReference type="EMBL" id="CACSHJ010000089">
    <property type="protein sequence ID" value="CAA0384537.1"/>
    <property type="molecule type" value="Genomic_DNA"/>
</dbReference>
<dbReference type="AlphaFoldDB" id="A0A5S9XHZ3"/>
<feature type="domain" description="TCP" evidence="7">
    <location>
        <begin position="12"/>
        <end position="70"/>
    </location>
</feature>
<dbReference type="Pfam" id="PF03634">
    <property type="entry name" value="TCP"/>
    <property type="match status" value="1"/>
</dbReference>
<keyword evidence="4" id="KW-0804">Transcription</keyword>
<dbReference type="PANTHER" id="PTHR31072">
    <property type="entry name" value="TRANSCRIPTION FACTOR TCP4-RELATED"/>
    <property type="match status" value="1"/>
</dbReference>
<feature type="region of interest" description="Disordered" evidence="6">
    <location>
        <begin position="192"/>
        <end position="226"/>
    </location>
</feature>
<evidence type="ECO:0000313" key="8">
    <source>
        <dbReference type="EMBL" id="CAA0384537.1"/>
    </source>
</evidence>
<feature type="region of interest" description="Disordered" evidence="6">
    <location>
        <begin position="1"/>
        <end position="29"/>
    </location>
</feature>
<dbReference type="Proteomes" id="UP000434276">
    <property type="component" value="Unassembled WGS sequence"/>
</dbReference>
<dbReference type="GO" id="GO:0005634">
    <property type="term" value="C:nucleus"/>
    <property type="evidence" value="ECO:0007669"/>
    <property type="project" value="UniProtKB-SubCell"/>
</dbReference>
<evidence type="ECO:0000256" key="3">
    <source>
        <dbReference type="ARBA" id="ARBA00023125"/>
    </source>
</evidence>
<reference evidence="8 9" key="1">
    <citation type="submission" date="2019-12" db="EMBL/GenBank/DDBJ databases">
        <authorList>
            <person name="Jiao W.-B."/>
            <person name="Schneeberger K."/>
        </authorList>
    </citation>
    <scope>NUCLEOTIDE SEQUENCE [LARGE SCALE GENOMIC DNA]</scope>
    <source>
        <strain evidence="9">cv. C24</strain>
    </source>
</reference>
<keyword evidence="3" id="KW-0238">DNA-binding</keyword>
<evidence type="ECO:0000256" key="4">
    <source>
        <dbReference type="ARBA" id="ARBA00023163"/>
    </source>
</evidence>
<proteinExistence type="predicted"/>
<dbReference type="PANTHER" id="PTHR31072:SF170">
    <property type="entry name" value="TRANSCRIPTION FACTOR TCP15-RELATED"/>
    <property type="match status" value="1"/>
</dbReference>
<evidence type="ECO:0000256" key="2">
    <source>
        <dbReference type="ARBA" id="ARBA00023015"/>
    </source>
</evidence>
<evidence type="ECO:0000313" key="9">
    <source>
        <dbReference type="Proteomes" id="UP000434276"/>
    </source>
</evidence>
<evidence type="ECO:0000256" key="1">
    <source>
        <dbReference type="ARBA" id="ARBA00004123"/>
    </source>
</evidence>
<organism evidence="8 9">
    <name type="scientific">Arabidopsis thaliana</name>
    <name type="common">Mouse-ear cress</name>
    <dbReference type="NCBI Taxonomy" id="3702"/>
    <lineage>
        <taxon>Eukaryota</taxon>
        <taxon>Viridiplantae</taxon>
        <taxon>Streptophyta</taxon>
        <taxon>Embryophyta</taxon>
        <taxon>Tracheophyta</taxon>
        <taxon>Spermatophyta</taxon>
        <taxon>Magnoliopsida</taxon>
        <taxon>eudicotyledons</taxon>
        <taxon>Gunneridae</taxon>
        <taxon>Pentapetalae</taxon>
        <taxon>rosids</taxon>
        <taxon>malvids</taxon>
        <taxon>Brassicales</taxon>
        <taxon>Brassicaceae</taxon>
        <taxon>Camelineae</taxon>
        <taxon>Arabidopsis</taxon>
    </lineage>
</organism>
<dbReference type="InterPro" id="IPR017887">
    <property type="entry name" value="TF_TCP_subgr"/>
</dbReference>
<evidence type="ECO:0000256" key="5">
    <source>
        <dbReference type="ARBA" id="ARBA00023242"/>
    </source>
</evidence>
<dbReference type="PROSITE" id="PS51369">
    <property type="entry name" value="TCP"/>
    <property type="match status" value="1"/>
</dbReference>
<dbReference type="ExpressionAtlas" id="A0A5S9XHZ3">
    <property type="expression patterns" value="baseline and differential"/>
</dbReference>
<feature type="compositionally biased region" description="Basic and acidic residues" evidence="6">
    <location>
        <begin position="1"/>
        <end position="14"/>
    </location>
</feature>